<proteinExistence type="predicted"/>
<dbReference type="Proteomes" id="UP000250169">
    <property type="component" value="Unassembled WGS sequence"/>
</dbReference>
<name>A0A2X2SKY8_CAPOC</name>
<accession>A0A2X2SKY8</accession>
<dbReference type="AlphaFoldDB" id="A0A2X2SKY8"/>
<organism evidence="1 2">
    <name type="scientific">Capnocytophaga ochracea</name>
    <dbReference type="NCBI Taxonomy" id="1018"/>
    <lineage>
        <taxon>Bacteria</taxon>
        <taxon>Pseudomonadati</taxon>
        <taxon>Bacteroidota</taxon>
        <taxon>Flavobacteriia</taxon>
        <taxon>Flavobacteriales</taxon>
        <taxon>Flavobacteriaceae</taxon>
        <taxon>Capnocytophaga</taxon>
    </lineage>
</organism>
<reference evidence="1 2" key="1">
    <citation type="submission" date="2018-06" db="EMBL/GenBank/DDBJ databases">
        <authorList>
            <consortium name="Pathogen Informatics"/>
            <person name="Doyle S."/>
        </authorList>
    </citation>
    <scope>NUCLEOTIDE SEQUENCE [LARGE SCALE GENOMIC DNA]</scope>
    <source>
        <strain evidence="1 2">NCTC11545</strain>
    </source>
</reference>
<dbReference type="EMBL" id="UAVS01000005">
    <property type="protein sequence ID" value="SQA93786.1"/>
    <property type="molecule type" value="Genomic_DNA"/>
</dbReference>
<protein>
    <submittedName>
        <fullName evidence="1">Uncharacterized protein</fullName>
    </submittedName>
</protein>
<evidence type="ECO:0000313" key="2">
    <source>
        <dbReference type="Proteomes" id="UP000250169"/>
    </source>
</evidence>
<sequence>MDNNKLFEFKMPKFLLALQPEPEHLPNKFHFIYSPLYLSLILVIRERTQQIVLNKELKDKPQKLYVFNEYEKFKLIIIQNNVKITGGELAPVVSETQFLDEAWEWYNTNMITQE</sequence>
<gene>
    <name evidence="1" type="ORF">NCTC11545_01163</name>
</gene>
<evidence type="ECO:0000313" key="1">
    <source>
        <dbReference type="EMBL" id="SQA93786.1"/>
    </source>
</evidence>